<dbReference type="EMBL" id="FPJG01000006">
    <property type="protein sequence ID" value="SFW91786.1"/>
    <property type="molecule type" value="Genomic_DNA"/>
</dbReference>
<accession>A0A1K1T5D0</accession>
<evidence type="ECO:0000313" key="2">
    <source>
        <dbReference type="EMBL" id="SFW91786.1"/>
    </source>
</evidence>
<dbReference type="AlphaFoldDB" id="A0A1K1T5D0"/>
<organism evidence="2 3">
    <name type="scientific">Amycolatopsis australiensis</name>
    <dbReference type="NCBI Taxonomy" id="546364"/>
    <lineage>
        <taxon>Bacteria</taxon>
        <taxon>Bacillati</taxon>
        <taxon>Actinomycetota</taxon>
        <taxon>Actinomycetes</taxon>
        <taxon>Pseudonocardiales</taxon>
        <taxon>Pseudonocardiaceae</taxon>
        <taxon>Amycolatopsis</taxon>
    </lineage>
</organism>
<name>A0A1K1T5D0_9PSEU</name>
<dbReference type="Proteomes" id="UP000182740">
    <property type="component" value="Unassembled WGS sequence"/>
</dbReference>
<keyword evidence="1" id="KW-0472">Membrane</keyword>
<keyword evidence="1" id="KW-0812">Transmembrane</keyword>
<feature type="transmembrane region" description="Helical" evidence="1">
    <location>
        <begin position="40"/>
        <end position="62"/>
    </location>
</feature>
<dbReference type="OrthoDB" id="5185175at2"/>
<proteinExistence type="predicted"/>
<dbReference type="STRING" id="546364.SAMN04489730_8166"/>
<sequence length="326" mass="34624">MTDHELATKLKELAEAPAPPPRIDLGRARRIGGRRRRVRTTALVLGCAAVVTAGAVTAVSLFRPVPPATAPVATAPGVTPVTPVPADNPMETKASFGWLPGQIEGVEYAVGAHGDAALAVGRGELPPMIWLSVHDQEPPIPGGLGGSPSRIPARVGDRDGYWLTTEANDPLNHGDTYLSWRARDGRWAQLHAYYLAGPDLQQVLTRVAADVRFGNRPVPLPLHITSLPRTFSLSDGYLRRRAGQDGVPWRLVLQYTADGGLATINVSPPGGPTDGLGEPECVTKNGLKACVSFNQPKIGGVTAEELLSRITVLGPDETKWTTHVIG</sequence>
<gene>
    <name evidence="2" type="ORF">SAMN04489730_8166</name>
</gene>
<keyword evidence="3" id="KW-1185">Reference proteome</keyword>
<reference evidence="3" key="1">
    <citation type="submission" date="2016-11" db="EMBL/GenBank/DDBJ databases">
        <authorList>
            <person name="Varghese N."/>
            <person name="Submissions S."/>
        </authorList>
    </citation>
    <scope>NUCLEOTIDE SEQUENCE [LARGE SCALE GENOMIC DNA]</scope>
    <source>
        <strain evidence="3">DSM 44671</strain>
    </source>
</reference>
<dbReference type="RefSeq" id="WP_072481232.1">
    <property type="nucleotide sequence ID" value="NZ_FPJG01000006.1"/>
</dbReference>
<protein>
    <submittedName>
        <fullName evidence="2">Uncharacterized protein</fullName>
    </submittedName>
</protein>
<evidence type="ECO:0000313" key="3">
    <source>
        <dbReference type="Proteomes" id="UP000182740"/>
    </source>
</evidence>
<keyword evidence="1" id="KW-1133">Transmembrane helix</keyword>
<evidence type="ECO:0000256" key="1">
    <source>
        <dbReference type="SAM" id="Phobius"/>
    </source>
</evidence>